<protein>
    <submittedName>
        <fullName evidence="1">Uncharacterized protein</fullName>
    </submittedName>
</protein>
<evidence type="ECO:0000313" key="1">
    <source>
        <dbReference type="EMBL" id="KZP25370.1"/>
    </source>
</evidence>
<reference evidence="1 2" key="1">
    <citation type="journal article" date="2016" name="Mol. Biol. Evol.">
        <title>Comparative Genomics of Early-Diverging Mushroom-Forming Fungi Provides Insights into the Origins of Lignocellulose Decay Capabilities.</title>
        <authorList>
            <person name="Nagy L.G."/>
            <person name="Riley R."/>
            <person name="Tritt A."/>
            <person name="Adam C."/>
            <person name="Daum C."/>
            <person name="Floudas D."/>
            <person name="Sun H."/>
            <person name="Yadav J.S."/>
            <person name="Pangilinan J."/>
            <person name="Larsson K.H."/>
            <person name="Matsuura K."/>
            <person name="Barry K."/>
            <person name="Labutti K."/>
            <person name="Kuo R."/>
            <person name="Ohm R.A."/>
            <person name="Bhattacharya S.S."/>
            <person name="Shirouzu T."/>
            <person name="Yoshinaga Y."/>
            <person name="Martin F.M."/>
            <person name="Grigoriev I.V."/>
            <person name="Hibbett D.S."/>
        </authorList>
    </citation>
    <scope>NUCLEOTIDE SEQUENCE [LARGE SCALE GENOMIC DNA]</scope>
    <source>
        <strain evidence="1 2">CBS 109695</strain>
    </source>
</reference>
<sequence length="153" mass="16824">MLVTLLDKFGAQLRTLELARSLHSLDADYLVPALRRCHALQEIGYSVHITLPPRHNIMMGAVNDSVRVVRLQGTALANSEVNWGDLEAHFRFLAGPALPALQTVVLYPSHGIWDEIMGDQRFAPLGRALRGRGCVLQRADGEPVLAFDLSTSS</sequence>
<accession>A0A166NTQ9</accession>
<organism evidence="1 2">
    <name type="scientific">Athelia psychrophila</name>
    <dbReference type="NCBI Taxonomy" id="1759441"/>
    <lineage>
        <taxon>Eukaryota</taxon>
        <taxon>Fungi</taxon>
        <taxon>Dikarya</taxon>
        <taxon>Basidiomycota</taxon>
        <taxon>Agaricomycotina</taxon>
        <taxon>Agaricomycetes</taxon>
        <taxon>Agaricomycetidae</taxon>
        <taxon>Atheliales</taxon>
        <taxon>Atheliaceae</taxon>
        <taxon>Athelia</taxon>
    </lineage>
</organism>
<dbReference type="Proteomes" id="UP000076532">
    <property type="component" value="Unassembled WGS sequence"/>
</dbReference>
<dbReference type="EMBL" id="KV417521">
    <property type="protein sequence ID" value="KZP25370.1"/>
    <property type="molecule type" value="Genomic_DNA"/>
</dbReference>
<name>A0A166NTQ9_9AGAM</name>
<keyword evidence="2" id="KW-1185">Reference proteome</keyword>
<evidence type="ECO:0000313" key="2">
    <source>
        <dbReference type="Proteomes" id="UP000076532"/>
    </source>
</evidence>
<gene>
    <name evidence="1" type="ORF">FIBSPDRAFT_855902</name>
</gene>
<dbReference type="OrthoDB" id="3256525at2759"/>
<proteinExistence type="predicted"/>
<dbReference type="AlphaFoldDB" id="A0A166NTQ9"/>